<dbReference type="InterPro" id="IPR016920">
    <property type="entry name" value="UCP029477"/>
</dbReference>
<feature type="domain" description="DUF2383" evidence="1">
    <location>
        <begin position="10"/>
        <end position="116"/>
    </location>
</feature>
<dbReference type="Proteomes" id="UP000464657">
    <property type="component" value="Chromosome"/>
</dbReference>
<reference evidence="2 3" key="1">
    <citation type="journal article" date="2013" name="Int. J. Syst. Evol. Microbiol.">
        <title>Kordia antarctica sp. nov., isolated from Antarctic seawater.</title>
        <authorList>
            <person name="Baek K."/>
            <person name="Choi A."/>
            <person name="Kang I."/>
            <person name="Lee K."/>
            <person name="Cho J.C."/>
        </authorList>
    </citation>
    <scope>NUCLEOTIDE SEQUENCE [LARGE SCALE GENOMIC DNA]</scope>
    <source>
        <strain evidence="2 3">IMCC3317</strain>
    </source>
</reference>
<accession>A0A7L4ZJH3</accession>
<proteinExistence type="predicted"/>
<dbReference type="NCBIfam" id="TIGR02284">
    <property type="entry name" value="PA2169 family four-helix-bundle protein"/>
    <property type="match status" value="1"/>
</dbReference>
<dbReference type="PIRSF" id="PIRSF029477">
    <property type="entry name" value="UCP029477"/>
    <property type="match status" value="1"/>
</dbReference>
<dbReference type="InterPro" id="IPR009078">
    <property type="entry name" value="Ferritin-like_SF"/>
</dbReference>
<dbReference type="InterPro" id="IPR012347">
    <property type="entry name" value="Ferritin-like"/>
</dbReference>
<evidence type="ECO:0000313" key="2">
    <source>
        <dbReference type="EMBL" id="QHI36878.1"/>
    </source>
</evidence>
<dbReference type="InterPro" id="IPR019052">
    <property type="entry name" value="DUF2383"/>
</dbReference>
<name>A0A7L4ZJH3_9FLAO</name>
<keyword evidence="3" id="KW-1185">Reference proteome</keyword>
<dbReference type="OrthoDB" id="282393at2"/>
<organism evidence="2 3">
    <name type="scientific">Kordia antarctica</name>
    <dbReference type="NCBI Taxonomy" id="1218801"/>
    <lineage>
        <taxon>Bacteria</taxon>
        <taxon>Pseudomonadati</taxon>
        <taxon>Bacteroidota</taxon>
        <taxon>Flavobacteriia</taxon>
        <taxon>Flavobacteriales</taxon>
        <taxon>Flavobacteriaceae</taxon>
        <taxon>Kordia</taxon>
    </lineage>
</organism>
<evidence type="ECO:0000259" key="1">
    <source>
        <dbReference type="Pfam" id="PF09537"/>
    </source>
</evidence>
<dbReference type="SUPFAM" id="SSF47240">
    <property type="entry name" value="Ferritin-like"/>
    <property type="match status" value="1"/>
</dbReference>
<dbReference type="RefSeq" id="WP_160129549.1">
    <property type="nucleotide sequence ID" value="NZ_CP019288.1"/>
</dbReference>
<protein>
    <recommendedName>
        <fullName evidence="1">DUF2383 domain-containing protein</fullName>
    </recommendedName>
</protein>
<dbReference type="EMBL" id="CP019288">
    <property type="protein sequence ID" value="QHI36878.1"/>
    <property type="molecule type" value="Genomic_DNA"/>
</dbReference>
<dbReference type="Pfam" id="PF09537">
    <property type="entry name" value="DUF2383"/>
    <property type="match status" value="1"/>
</dbReference>
<gene>
    <name evidence="2" type="ORF">IMCC3317_22480</name>
</gene>
<dbReference type="AlphaFoldDB" id="A0A7L4ZJH3"/>
<sequence>MYNYTDELGNKLNSLLEKNYDAEKGYKKAAENAKSDGLTRFFERKSAERYNFGHEIKQELSNLNQEPDKGGSVAGAAHRTWMDVKSWFSSDNDEAMLEAAITGEKAALEEYNEVLSNKTEPHIPAQMMGVLGKQRMVIQSELETIKRLEDIID</sequence>
<dbReference type="Gene3D" id="1.20.1260.10">
    <property type="match status" value="1"/>
</dbReference>
<evidence type="ECO:0000313" key="3">
    <source>
        <dbReference type="Proteomes" id="UP000464657"/>
    </source>
</evidence>
<dbReference type="CDD" id="cd00657">
    <property type="entry name" value="Ferritin_like"/>
    <property type="match status" value="1"/>
</dbReference>
<dbReference type="KEGG" id="kan:IMCC3317_22480"/>
<dbReference type="InterPro" id="IPR011971">
    <property type="entry name" value="CHP02284"/>
</dbReference>